<proteinExistence type="predicted"/>
<feature type="region of interest" description="Disordered" evidence="1">
    <location>
        <begin position="134"/>
        <end position="279"/>
    </location>
</feature>
<feature type="compositionally biased region" description="Basic and acidic residues" evidence="1">
    <location>
        <begin position="239"/>
        <end position="279"/>
    </location>
</feature>
<sequence>MTERGPGAPGPAGPSSRGDTRAPTSPPQATVPPVDLAAVRRTDAIIESLAARGGAGSAGRSLPGAETGRPLQAEDADPAVRLLCALIDDVDDPGTGDTGPAPPSGPGPGPRRRGPRTIVALGVAGAVLASGGVAAAGGDADRSSRAAAPAPRSTAGGAEEAAKAARADTDAGTYVPPRARGGARPAPEPGRSAPKPRPPRAPEKAKDRETGDRDEPRRGHPFPLGPRQSRPELPTITVRSDDPRFTAESDDRLLDFRRNLEDLRKRTERHTRDPDRRPD</sequence>
<name>A0A543ILX5_9ACTN</name>
<evidence type="ECO:0000313" key="3">
    <source>
        <dbReference type="Proteomes" id="UP000316706"/>
    </source>
</evidence>
<dbReference type="EMBL" id="VFPO01000001">
    <property type="protein sequence ID" value="TQM71585.1"/>
    <property type="molecule type" value="Genomic_DNA"/>
</dbReference>
<evidence type="ECO:0000313" key="2">
    <source>
        <dbReference type="EMBL" id="TQM71585.1"/>
    </source>
</evidence>
<dbReference type="RefSeq" id="WP_141973169.1">
    <property type="nucleotide sequence ID" value="NZ_VFPO01000001.1"/>
</dbReference>
<feature type="compositionally biased region" description="Low complexity" evidence="1">
    <location>
        <begin position="145"/>
        <end position="159"/>
    </location>
</feature>
<organism evidence="2 3">
    <name type="scientific">Actinomadura hallensis</name>
    <dbReference type="NCBI Taxonomy" id="337895"/>
    <lineage>
        <taxon>Bacteria</taxon>
        <taxon>Bacillati</taxon>
        <taxon>Actinomycetota</taxon>
        <taxon>Actinomycetes</taxon>
        <taxon>Streptosporangiales</taxon>
        <taxon>Thermomonosporaceae</taxon>
        <taxon>Actinomadura</taxon>
    </lineage>
</organism>
<feature type="compositionally biased region" description="Basic and acidic residues" evidence="1">
    <location>
        <begin position="200"/>
        <end position="218"/>
    </location>
</feature>
<accession>A0A543ILX5</accession>
<evidence type="ECO:0000256" key="1">
    <source>
        <dbReference type="SAM" id="MobiDB-lite"/>
    </source>
</evidence>
<feature type="compositionally biased region" description="Pro residues" evidence="1">
    <location>
        <begin position="100"/>
        <end position="109"/>
    </location>
</feature>
<feature type="region of interest" description="Disordered" evidence="1">
    <location>
        <begin position="50"/>
        <end position="118"/>
    </location>
</feature>
<protein>
    <submittedName>
        <fullName evidence="2">Uncharacterized protein</fullName>
    </submittedName>
</protein>
<dbReference type="Proteomes" id="UP000316706">
    <property type="component" value="Unassembled WGS sequence"/>
</dbReference>
<comment type="caution">
    <text evidence="2">The sequence shown here is derived from an EMBL/GenBank/DDBJ whole genome shotgun (WGS) entry which is preliminary data.</text>
</comment>
<feature type="compositionally biased region" description="Low complexity" evidence="1">
    <location>
        <begin position="170"/>
        <end position="193"/>
    </location>
</feature>
<keyword evidence="3" id="KW-1185">Reference proteome</keyword>
<gene>
    <name evidence="2" type="ORF">FHX41_5354</name>
</gene>
<feature type="region of interest" description="Disordered" evidence="1">
    <location>
        <begin position="1"/>
        <end position="37"/>
    </location>
</feature>
<feature type="compositionally biased region" description="Basic and acidic residues" evidence="1">
    <location>
        <begin position="160"/>
        <end position="169"/>
    </location>
</feature>
<feature type="compositionally biased region" description="Low complexity" evidence="1">
    <location>
        <begin position="50"/>
        <end position="65"/>
    </location>
</feature>
<dbReference type="AlphaFoldDB" id="A0A543ILX5"/>
<reference evidence="2 3" key="1">
    <citation type="submission" date="2019-06" db="EMBL/GenBank/DDBJ databases">
        <title>Sequencing the genomes of 1000 actinobacteria strains.</title>
        <authorList>
            <person name="Klenk H.-P."/>
        </authorList>
    </citation>
    <scope>NUCLEOTIDE SEQUENCE [LARGE SCALE GENOMIC DNA]</scope>
    <source>
        <strain evidence="2 3">DSM 45043</strain>
    </source>
</reference>